<organism evidence="2 3">
    <name type="scientific">Meloidogyne enterolobii</name>
    <name type="common">Root-knot nematode worm</name>
    <name type="synonym">Meloidogyne mayaguensis</name>
    <dbReference type="NCBI Taxonomy" id="390850"/>
    <lineage>
        <taxon>Eukaryota</taxon>
        <taxon>Metazoa</taxon>
        <taxon>Ecdysozoa</taxon>
        <taxon>Nematoda</taxon>
        <taxon>Chromadorea</taxon>
        <taxon>Rhabditida</taxon>
        <taxon>Tylenchina</taxon>
        <taxon>Tylenchomorpha</taxon>
        <taxon>Tylenchoidea</taxon>
        <taxon>Meloidogynidae</taxon>
        <taxon>Meloidogyninae</taxon>
        <taxon>Meloidogyne</taxon>
    </lineage>
</organism>
<keyword evidence="1" id="KW-0472">Membrane</keyword>
<dbReference type="AlphaFoldDB" id="A0A6V7U466"/>
<evidence type="ECO:0000256" key="1">
    <source>
        <dbReference type="SAM" id="Phobius"/>
    </source>
</evidence>
<dbReference type="EMBL" id="CAJEWN010000032">
    <property type="protein sequence ID" value="CAD2143858.1"/>
    <property type="molecule type" value="Genomic_DNA"/>
</dbReference>
<feature type="transmembrane region" description="Helical" evidence="1">
    <location>
        <begin position="6"/>
        <end position="24"/>
    </location>
</feature>
<dbReference type="Proteomes" id="UP000580250">
    <property type="component" value="Unassembled WGS sequence"/>
</dbReference>
<reference evidence="2 3" key="1">
    <citation type="submission" date="2020-08" db="EMBL/GenBank/DDBJ databases">
        <authorList>
            <person name="Koutsovoulos G."/>
            <person name="Danchin GJ E."/>
        </authorList>
    </citation>
    <scope>NUCLEOTIDE SEQUENCE [LARGE SCALE GENOMIC DNA]</scope>
</reference>
<proteinExistence type="predicted"/>
<name>A0A6V7U466_MELEN</name>
<accession>A0A6V7U466</accession>
<gene>
    <name evidence="2" type="ORF">MENT_LOCUS7739</name>
</gene>
<keyword evidence="1" id="KW-0812">Transmembrane</keyword>
<sequence length="46" mass="5380">MFITFIFYSKIIFWNLFFTFVWDCTRRTKSGSSATLACSCILGSRI</sequence>
<comment type="caution">
    <text evidence="2">The sequence shown here is derived from an EMBL/GenBank/DDBJ whole genome shotgun (WGS) entry which is preliminary data.</text>
</comment>
<protein>
    <submittedName>
        <fullName evidence="2">Uncharacterized protein</fullName>
    </submittedName>
</protein>
<evidence type="ECO:0000313" key="3">
    <source>
        <dbReference type="Proteomes" id="UP000580250"/>
    </source>
</evidence>
<keyword evidence="1" id="KW-1133">Transmembrane helix</keyword>
<evidence type="ECO:0000313" key="2">
    <source>
        <dbReference type="EMBL" id="CAD2143858.1"/>
    </source>
</evidence>